<gene>
    <name evidence="2" type="ORF">SAMN04488075_0208</name>
</gene>
<accession>A0A1H6J8J7</accession>
<dbReference type="RefSeq" id="WP_090844319.1">
    <property type="nucleotide sequence ID" value="NZ_FNXG01000001.1"/>
</dbReference>
<dbReference type="AlphaFoldDB" id="A0A1H6J8J7"/>
<feature type="domain" description="DUF4123" evidence="1">
    <location>
        <begin position="120"/>
        <end position="234"/>
    </location>
</feature>
<keyword evidence="3" id="KW-1185">Reference proteome</keyword>
<proteinExistence type="predicted"/>
<sequence>MEPWIGYCHLRAHDDGGRHWLGNRGEAARWLLLTAGSAEDFQIGMRHALPRLGCELVAVSSASRVAGVTGLGALADDLPRLVRQVNESRPVALGDAAAVDPASSWAELDWDTLLASSGQLWAVVDGVNWPDISQRLEQSDAEHSCLYTTLNPESRRLAPWLVRVDPHGSFPAQLRARPQQDHGFVLLGGSSSMEEMRLHLRRFTMLRTPHDPDTSVYFRFYDPRVMIDAIETMPHSFRDSFARDLSAIIVPISAECLLPDGAQLRGPALGVFDPPGLAQGRLLRWTGTPATPGPAAQQRRGPGVVSPAEYAALGQRMQRRATDGLARRLMRDFGHLTSATRCLSIAQGAAAAAAGFGMTSASQVHMIAQAQLLFGADFERRYPEAGQFLTDRTLLPWQRKNQLADWFTRMTTAHGLGQKEIA</sequence>
<evidence type="ECO:0000313" key="3">
    <source>
        <dbReference type="Proteomes" id="UP000199125"/>
    </source>
</evidence>
<name>A0A1H6J8J7_9RHOB</name>
<evidence type="ECO:0000259" key="1">
    <source>
        <dbReference type="Pfam" id="PF13503"/>
    </source>
</evidence>
<protein>
    <recommendedName>
        <fullName evidence="1">DUF4123 domain-containing protein</fullName>
    </recommendedName>
</protein>
<organism evidence="2 3">
    <name type="scientific">Paracoccus alkenifer</name>
    <dbReference type="NCBI Taxonomy" id="65735"/>
    <lineage>
        <taxon>Bacteria</taxon>
        <taxon>Pseudomonadati</taxon>
        <taxon>Pseudomonadota</taxon>
        <taxon>Alphaproteobacteria</taxon>
        <taxon>Rhodobacterales</taxon>
        <taxon>Paracoccaceae</taxon>
        <taxon>Paracoccus</taxon>
    </lineage>
</organism>
<dbReference type="Proteomes" id="UP000199125">
    <property type="component" value="Unassembled WGS sequence"/>
</dbReference>
<reference evidence="3" key="1">
    <citation type="submission" date="2016-10" db="EMBL/GenBank/DDBJ databases">
        <authorList>
            <person name="Varghese N."/>
            <person name="Submissions S."/>
        </authorList>
    </citation>
    <scope>NUCLEOTIDE SEQUENCE [LARGE SCALE GENOMIC DNA]</scope>
    <source>
        <strain evidence="3">DSM 11593</strain>
    </source>
</reference>
<dbReference type="Pfam" id="PF13503">
    <property type="entry name" value="DUF4123"/>
    <property type="match status" value="1"/>
</dbReference>
<dbReference type="InterPro" id="IPR025391">
    <property type="entry name" value="DUF4123"/>
</dbReference>
<dbReference type="OrthoDB" id="6112377at2"/>
<dbReference type="STRING" id="65735.SAMN04488075_0208"/>
<evidence type="ECO:0000313" key="2">
    <source>
        <dbReference type="EMBL" id="SEH58529.1"/>
    </source>
</evidence>
<dbReference type="EMBL" id="FNXG01000001">
    <property type="protein sequence ID" value="SEH58529.1"/>
    <property type="molecule type" value="Genomic_DNA"/>
</dbReference>